<dbReference type="SFLD" id="SFLDG01021">
    <property type="entry name" value="Trichodiene_Synthase_Like"/>
    <property type="match status" value="1"/>
</dbReference>
<dbReference type="GO" id="GO:0016838">
    <property type="term" value="F:carbon-oxygen lyase activity, acting on phosphates"/>
    <property type="evidence" value="ECO:0007669"/>
    <property type="project" value="InterPro"/>
</dbReference>
<proteinExistence type="inferred from homology"/>
<gene>
    <name evidence="3" type="ORF">JR316_006767</name>
</gene>
<dbReference type="AlphaFoldDB" id="A0A8H7XYT4"/>
<dbReference type="SUPFAM" id="SSF48576">
    <property type="entry name" value="Terpenoid synthases"/>
    <property type="match status" value="1"/>
</dbReference>
<evidence type="ECO:0000256" key="2">
    <source>
        <dbReference type="ARBA" id="ARBA00023239"/>
    </source>
</evidence>
<protein>
    <submittedName>
        <fullName evidence="3">Uncharacterized protein</fullName>
    </submittedName>
</protein>
<evidence type="ECO:0000313" key="3">
    <source>
        <dbReference type="EMBL" id="KAG5168174.1"/>
    </source>
</evidence>
<evidence type="ECO:0000256" key="1">
    <source>
        <dbReference type="ARBA" id="ARBA00007946"/>
    </source>
</evidence>
<dbReference type="Pfam" id="PF06330">
    <property type="entry name" value="TRI5"/>
    <property type="match status" value="1"/>
</dbReference>
<reference evidence="3" key="1">
    <citation type="submission" date="2021-02" db="EMBL/GenBank/DDBJ databases">
        <title>Psilocybe cubensis genome.</title>
        <authorList>
            <person name="Mckernan K.J."/>
            <person name="Crawford S."/>
            <person name="Trippe A."/>
            <person name="Kane L.T."/>
            <person name="Mclaughlin S."/>
        </authorList>
    </citation>
    <scope>NUCLEOTIDE SEQUENCE [LARGE SCALE GENOMIC DNA]</scope>
    <source>
        <strain evidence="3">MGC-MH-2018</strain>
    </source>
</reference>
<dbReference type="InterPro" id="IPR024652">
    <property type="entry name" value="Trichodiene_synth"/>
</dbReference>
<dbReference type="InterPro" id="IPR008949">
    <property type="entry name" value="Isoprenoid_synthase_dom_sf"/>
</dbReference>
<name>A0A8H7XYT4_PSICU</name>
<comment type="similarity">
    <text evidence="1">Belongs to the trichodiene synthase family.</text>
</comment>
<sequence length="329" mass="37894">MAAVVLPETEIQQTYFQSPLTLIRDEFDGGKNNWVDTFKEIITKFVKDLDYRPEEPITEDNPTYRALRSEFLMKYDNGNEFYDQMYRTAVTMAELSYRDHAPEIRLEIARFTCFLLHVDDLGKSFNTLEGLQKRILMGDNSDGEFLQAFRKNLIGFYDLYDPIPANSITLAAISCISGMLLEQNDAVRGMKLSESSKSWPNYLRSKTGCSESYAYMLFPKSLGLEMTTYISVMEDIVFITNAANDILSFYKEFLGGETDTYIFLRARITNKPLVETLQLVVKETLEANDRVTKTLQSTDAYGLWKQYVNGYLGLHFTVGVRYRLNELEL</sequence>
<organism evidence="3">
    <name type="scientific">Psilocybe cubensis</name>
    <name type="common">Psychedelic mushroom</name>
    <name type="synonym">Stropharia cubensis</name>
    <dbReference type="NCBI Taxonomy" id="181762"/>
    <lineage>
        <taxon>Eukaryota</taxon>
        <taxon>Fungi</taxon>
        <taxon>Dikarya</taxon>
        <taxon>Basidiomycota</taxon>
        <taxon>Agaricomycotina</taxon>
        <taxon>Agaricomycetes</taxon>
        <taxon>Agaricomycetidae</taxon>
        <taxon>Agaricales</taxon>
        <taxon>Agaricineae</taxon>
        <taxon>Strophariaceae</taxon>
        <taxon>Psilocybe</taxon>
    </lineage>
</organism>
<keyword evidence="2" id="KW-0456">Lyase</keyword>
<dbReference type="SFLD" id="SFLDS00005">
    <property type="entry name" value="Isoprenoid_Synthase_Type_I"/>
    <property type="match status" value="1"/>
</dbReference>
<dbReference type="OrthoDB" id="2998174at2759"/>
<comment type="caution">
    <text evidence="3">The sequence shown here is derived from an EMBL/GenBank/DDBJ whole genome shotgun (WGS) entry which is preliminary data.</text>
</comment>
<accession>A0A8H7XYT4</accession>
<dbReference type="EMBL" id="JAFIQS010000006">
    <property type="protein sequence ID" value="KAG5168174.1"/>
    <property type="molecule type" value="Genomic_DNA"/>
</dbReference>
<dbReference type="Gene3D" id="1.10.600.10">
    <property type="entry name" value="Farnesyl Diphosphate Synthase"/>
    <property type="match status" value="1"/>
</dbReference>